<keyword evidence="2" id="KW-0804">Transcription</keyword>
<evidence type="ECO:0000313" key="4">
    <source>
        <dbReference type="EMBL" id="KDS27977.1"/>
    </source>
</evidence>
<sequence>MISNRLLITFSFILNTGSCNNGCHDTCHEMVGYNDISTFRKHFVDFYGTTPSTFKSKEDTEDKK</sequence>
<evidence type="ECO:0000256" key="1">
    <source>
        <dbReference type="ARBA" id="ARBA00023015"/>
    </source>
</evidence>
<evidence type="ECO:0000256" key="2">
    <source>
        <dbReference type="ARBA" id="ARBA00023163"/>
    </source>
</evidence>
<proteinExistence type="predicted"/>
<protein>
    <submittedName>
        <fullName evidence="4">Putative lipoprotein</fullName>
    </submittedName>
</protein>
<keyword evidence="4" id="KW-0449">Lipoprotein</keyword>
<comment type="caution">
    <text evidence="4">The sequence shown here is derived from an EMBL/GenBank/DDBJ whole genome shotgun (WGS) entry which is preliminary data.</text>
</comment>
<feature type="domain" description="HTH araC/xylS-type" evidence="3">
    <location>
        <begin position="31"/>
        <end position="57"/>
    </location>
</feature>
<dbReference type="Proteomes" id="UP000028134">
    <property type="component" value="Unassembled WGS sequence"/>
</dbReference>
<dbReference type="SUPFAM" id="SSF46689">
    <property type="entry name" value="Homeodomain-like"/>
    <property type="match status" value="1"/>
</dbReference>
<keyword evidence="1" id="KW-0805">Transcription regulation</keyword>
<organism evidence="4 5">
    <name type="scientific">Phocaeicola vulgatus str. 3775 SL</name>
    <name type="common">B</name>
    <name type="synonym">iv</name>
    <dbReference type="NCBI Taxonomy" id="1339350"/>
    <lineage>
        <taxon>Bacteria</taxon>
        <taxon>Pseudomonadati</taxon>
        <taxon>Bacteroidota</taxon>
        <taxon>Bacteroidia</taxon>
        <taxon>Bacteroidales</taxon>
        <taxon>Bacteroidaceae</taxon>
        <taxon>Phocaeicola</taxon>
    </lineage>
</organism>
<dbReference type="PROSITE" id="PS01124">
    <property type="entry name" value="HTH_ARAC_FAMILY_2"/>
    <property type="match status" value="1"/>
</dbReference>
<dbReference type="GO" id="GO:0043565">
    <property type="term" value="F:sequence-specific DNA binding"/>
    <property type="evidence" value="ECO:0007669"/>
    <property type="project" value="InterPro"/>
</dbReference>
<evidence type="ECO:0000259" key="3">
    <source>
        <dbReference type="PROSITE" id="PS01124"/>
    </source>
</evidence>
<dbReference type="Gene3D" id="1.10.10.60">
    <property type="entry name" value="Homeodomain-like"/>
    <property type="match status" value="1"/>
</dbReference>
<dbReference type="EMBL" id="JNHI01000028">
    <property type="protein sequence ID" value="KDS27977.1"/>
    <property type="molecule type" value="Genomic_DNA"/>
</dbReference>
<dbReference type="InterPro" id="IPR018060">
    <property type="entry name" value="HTH_AraC"/>
</dbReference>
<evidence type="ECO:0000313" key="5">
    <source>
        <dbReference type="Proteomes" id="UP000028134"/>
    </source>
</evidence>
<dbReference type="InterPro" id="IPR009057">
    <property type="entry name" value="Homeodomain-like_sf"/>
</dbReference>
<dbReference type="GO" id="GO:0003700">
    <property type="term" value="F:DNA-binding transcription factor activity"/>
    <property type="evidence" value="ECO:0007669"/>
    <property type="project" value="InterPro"/>
</dbReference>
<accession>A0A078R212</accession>
<dbReference type="PATRIC" id="fig|1339350.3.peg.3498"/>
<gene>
    <name evidence="4" type="ORF">M097_3672</name>
</gene>
<dbReference type="AlphaFoldDB" id="A0A078R212"/>
<reference evidence="4 5" key="1">
    <citation type="submission" date="2014-04" db="EMBL/GenBank/DDBJ databases">
        <authorList>
            <person name="Sears C."/>
            <person name="Carroll K."/>
            <person name="Sack B.R."/>
            <person name="Qadri F."/>
            <person name="Myers L.L."/>
            <person name="Chung G.-T."/>
            <person name="Escheverria P."/>
            <person name="Fraser C.M."/>
            <person name="Sadzewicz L."/>
            <person name="Shefchek K.A."/>
            <person name="Tallon L."/>
            <person name="Das S.P."/>
            <person name="Daugherty S."/>
            <person name="Mongodin E.F."/>
        </authorList>
    </citation>
    <scope>NUCLEOTIDE SEQUENCE [LARGE SCALE GENOMIC DNA]</scope>
    <source>
        <strain evidence="5">3775 SL(B) 10 (iv)</strain>
    </source>
</reference>
<name>A0A078R212_PHOVU</name>